<accession>A0A3N6X477</accession>
<dbReference type="HAMAP" id="MF_00145">
    <property type="entry name" value="Phosphoglyc_kinase"/>
    <property type="match status" value="1"/>
</dbReference>
<dbReference type="GO" id="GO:0043531">
    <property type="term" value="F:ADP binding"/>
    <property type="evidence" value="ECO:0007669"/>
    <property type="project" value="TreeGrafter"/>
</dbReference>
<dbReference type="FunFam" id="3.40.50.1260:FF:000003">
    <property type="entry name" value="Phosphoglycerate kinase"/>
    <property type="match status" value="1"/>
</dbReference>
<feature type="binding site" evidence="12">
    <location>
        <position position="295"/>
    </location>
    <ligand>
        <name>ATP</name>
        <dbReference type="ChEBI" id="CHEBI:30616"/>
    </ligand>
</feature>
<dbReference type="RefSeq" id="WP_124236291.1">
    <property type="nucleotide sequence ID" value="NZ_JBHUFI010000002.1"/>
</dbReference>
<keyword evidence="9 12" id="KW-0418">Kinase</keyword>
<reference evidence="16 17" key="1">
    <citation type="submission" date="2018-11" db="EMBL/GenBank/DDBJ databases">
        <authorList>
            <person name="Li F."/>
        </authorList>
    </citation>
    <scope>NUCLEOTIDE SEQUENCE [LARGE SCALE GENOMIC DNA]</scope>
    <source>
        <strain evidence="16 17">YS17T</strain>
    </source>
</reference>
<feature type="binding site" evidence="12 13">
    <location>
        <begin position="20"/>
        <end position="22"/>
    </location>
    <ligand>
        <name>substrate</name>
    </ligand>
</feature>
<dbReference type="PANTHER" id="PTHR11406:SF23">
    <property type="entry name" value="PHOSPHOGLYCERATE KINASE 1, CHLOROPLASTIC-RELATED"/>
    <property type="match status" value="1"/>
</dbReference>
<evidence type="ECO:0000256" key="13">
    <source>
        <dbReference type="PIRSR" id="PIRSR000724-1"/>
    </source>
</evidence>
<dbReference type="Pfam" id="PF00162">
    <property type="entry name" value="PGK"/>
    <property type="match status" value="1"/>
</dbReference>
<evidence type="ECO:0000256" key="10">
    <source>
        <dbReference type="ARBA" id="ARBA00022840"/>
    </source>
</evidence>
<protein>
    <recommendedName>
        <fullName evidence="6 12">Phosphoglycerate kinase</fullName>
        <ecNumber evidence="5 12">2.7.2.3</ecNumber>
    </recommendedName>
</protein>
<keyword evidence="17" id="KW-1185">Reference proteome</keyword>
<evidence type="ECO:0000256" key="3">
    <source>
        <dbReference type="ARBA" id="ARBA00008982"/>
    </source>
</evidence>
<comment type="subunit">
    <text evidence="4 12">Monomer.</text>
</comment>
<evidence type="ECO:0000256" key="8">
    <source>
        <dbReference type="ARBA" id="ARBA00022741"/>
    </source>
</evidence>
<evidence type="ECO:0000256" key="7">
    <source>
        <dbReference type="ARBA" id="ARBA00022679"/>
    </source>
</evidence>
<feature type="binding site" evidence="12">
    <location>
        <position position="35"/>
    </location>
    <ligand>
        <name>substrate</name>
    </ligand>
</feature>
<feature type="binding site" evidence="12 14">
    <location>
        <begin position="352"/>
        <end position="355"/>
    </location>
    <ligand>
        <name>ATP</name>
        <dbReference type="ChEBI" id="CHEBI:30616"/>
    </ligand>
</feature>
<dbReference type="InterPro" id="IPR015824">
    <property type="entry name" value="Phosphoglycerate_kinase_N"/>
</dbReference>
<evidence type="ECO:0000256" key="2">
    <source>
        <dbReference type="ARBA" id="ARBA00004838"/>
    </source>
</evidence>
<dbReference type="InterPro" id="IPR015911">
    <property type="entry name" value="Phosphoglycerate_kinase_CS"/>
</dbReference>
<dbReference type="SUPFAM" id="SSF53748">
    <property type="entry name" value="Phosphoglycerate kinase"/>
    <property type="match status" value="1"/>
</dbReference>
<dbReference type="PRINTS" id="PR00477">
    <property type="entry name" value="PHGLYCKINASE"/>
</dbReference>
<dbReference type="GO" id="GO:0006096">
    <property type="term" value="P:glycolytic process"/>
    <property type="evidence" value="ECO:0007669"/>
    <property type="project" value="UniProtKB-UniRule"/>
</dbReference>
<comment type="caution">
    <text evidence="16">The sequence shown here is derived from an EMBL/GenBank/DDBJ whole genome shotgun (WGS) entry which is preliminary data.</text>
</comment>
<feature type="binding site" evidence="12">
    <location>
        <position position="154"/>
    </location>
    <ligand>
        <name>substrate</name>
    </ligand>
</feature>
<dbReference type="PANTHER" id="PTHR11406">
    <property type="entry name" value="PHOSPHOGLYCERATE KINASE"/>
    <property type="match status" value="1"/>
</dbReference>
<dbReference type="PROSITE" id="PS00111">
    <property type="entry name" value="PGLYCERATE_KINASE"/>
    <property type="match status" value="1"/>
</dbReference>
<dbReference type="InterPro" id="IPR036043">
    <property type="entry name" value="Phosphoglycerate_kinase_sf"/>
</dbReference>
<evidence type="ECO:0000313" key="16">
    <source>
        <dbReference type="EMBL" id="RQN08468.1"/>
    </source>
</evidence>
<dbReference type="PIRSF" id="PIRSF000724">
    <property type="entry name" value="Pgk"/>
    <property type="match status" value="1"/>
</dbReference>
<feature type="binding site" evidence="12 13">
    <location>
        <begin position="58"/>
        <end position="61"/>
    </location>
    <ligand>
        <name>substrate</name>
    </ligand>
</feature>
<dbReference type="CDD" id="cd00318">
    <property type="entry name" value="Phosphoglycerate_kinase"/>
    <property type="match status" value="1"/>
</dbReference>
<sequence length="399" mass="41333">MKTIDELGDLTGKRVLVRSDLNVPLDGPTITDDGRVRASVPTIERLARAGAKVLVMAHLGRPKGVPDPAFSLRPVAERLGELLGQPVLFANDTVGAEAQRISAAMGDGEVAVLENVRFNPGETSKDDAERGAFADQLAALADVFVSDGFGVVHRKQASVYDIATRLPAAVGGLVQAEVAVLERLTATPDRPYAVVLGGSKVSDKLGVIDNLLEKADTLLIGGGMVFTFLAAQGHRVGTSLLESDQIDVARGYIERAAEKGVELVLPTDVVVAPRFEADAPATTVAVDAIPDDQMGLDIGPDSAAAFAERIRGARTVFWNGPMGVFEMPAFAAGTKTVAQALTEVDGLSVVGGGDSAAAVRQLGFTDDQFGHISTGGGASLEYLEGATLPGLAVLDGADA</sequence>
<feature type="binding site" evidence="13">
    <location>
        <position position="35"/>
    </location>
    <ligand>
        <name>(2R)-3-phosphoglycerate</name>
        <dbReference type="ChEBI" id="CHEBI:58272"/>
    </ligand>
</feature>
<keyword evidence="11 12" id="KW-0324">Glycolysis</keyword>
<feature type="binding site" evidence="12">
    <location>
        <position position="117"/>
    </location>
    <ligand>
        <name>substrate</name>
    </ligand>
</feature>
<feature type="binding site" evidence="12 14">
    <location>
        <position position="326"/>
    </location>
    <ligand>
        <name>ATP</name>
        <dbReference type="ChEBI" id="CHEBI:30616"/>
    </ligand>
</feature>
<dbReference type="GO" id="GO:0006094">
    <property type="term" value="P:gluconeogenesis"/>
    <property type="evidence" value="ECO:0007669"/>
    <property type="project" value="TreeGrafter"/>
</dbReference>
<dbReference type="Gene3D" id="3.40.50.1260">
    <property type="entry name" value="Phosphoglycerate kinase, N-terminal domain"/>
    <property type="match status" value="2"/>
</dbReference>
<feature type="binding site" evidence="13">
    <location>
        <position position="117"/>
    </location>
    <ligand>
        <name>(2R)-3-phosphoglycerate</name>
        <dbReference type="ChEBI" id="CHEBI:58272"/>
    </ligand>
</feature>
<evidence type="ECO:0000256" key="14">
    <source>
        <dbReference type="PIRSR" id="PIRSR000724-2"/>
    </source>
</evidence>
<keyword evidence="8 12" id="KW-0547">Nucleotide-binding</keyword>
<evidence type="ECO:0000313" key="17">
    <source>
        <dbReference type="Proteomes" id="UP000275225"/>
    </source>
</evidence>
<feature type="binding site" evidence="12 14">
    <location>
        <position position="204"/>
    </location>
    <ligand>
        <name>ATP</name>
        <dbReference type="ChEBI" id="CHEBI:30616"/>
    </ligand>
</feature>
<feature type="binding site" evidence="13">
    <location>
        <position position="154"/>
    </location>
    <ligand>
        <name>(2R)-3-phosphoglycerate</name>
        <dbReference type="ChEBI" id="CHEBI:58272"/>
    </ligand>
</feature>
<comment type="similarity">
    <text evidence="3 12 15">Belongs to the phosphoglycerate kinase family.</text>
</comment>
<evidence type="ECO:0000256" key="6">
    <source>
        <dbReference type="ARBA" id="ARBA00016471"/>
    </source>
</evidence>
<dbReference type="UniPathway" id="UPA00109">
    <property type="reaction ID" value="UER00185"/>
</dbReference>
<comment type="subcellular location">
    <subcellularLocation>
        <location evidence="12">Cytoplasm</location>
    </subcellularLocation>
</comment>
<dbReference type="OrthoDB" id="9808460at2"/>
<dbReference type="GO" id="GO:0004618">
    <property type="term" value="F:phosphoglycerate kinase activity"/>
    <property type="evidence" value="ECO:0007669"/>
    <property type="project" value="UniProtKB-UniRule"/>
</dbReference>
<proteinExistence type="inferred from homology"/>
<keyword evidence="7 12" id="KW-0808">Transferase</keyword>
<evidence type="ECO:0000256" key="11">
    <source>
        <dbReference type="ARBA" id="ARBA00023152"/>
    </source>
</evidence>
<keyword evidence="10 12" id="KW-0067">ATP-binding</keyword>
<gene>
    <name evidence="12" type="primary">pgk</name>
    <name evidence="16" type="ORF">EHW97_06155</name>
</gene>
<dbReference type="GO" id="GO:0005829">
    <property type="term" value="C:cytosol"/>
    <property type="evidence" value="ECO:0007669"/>
    <property type="project" value="TreeGrafter"/>
</dbReference>
<dbReference type="AlphaFoldDB" id="A0A3N6X477"/>
<dbReference type="FunFam" id="3.40.50.1260:FF:000006">
    <property type="entry name" value="Phosphoglycerate kinase"/>
    <property type="match status" value="1"/>
</dbReference>
<dbReference type="InterPro" id="IPR001576">
    <property type="entry name" value="Phosphoglycerate_kinase"/>
</dbReference>
<organism evidence="16 17">
    <name type="scientific">Aeromicrobium camelliae</name>
    <dbReference type="NCBI Taxonomy" id="1538144"/>
    <lineage>
        <taxon>Bacteria</taxon>
        <taxon>Bacillati</taxon>
        <taxon>Actinomycetota</taxon>
        <taxon>Actinomycetes</taxon>
        <taxon>Propionibacteriales</taxon>
        <taxon>Nocardioidaceae</taxon>
        <taxon>Aeromicrobium</taxon>
    </lineage>
</organism>
<dbReference type="GO" id="GO:0005524">
    <property type="term" value="F:ATP binding"/>
    <property type="evidence" value="ECO:0007669"/>
    <property type="project" value="UniProtKB-KW"/>
</dbReference>
<evidence type="ECO:0000256" key="15">
    <source>
        <dbReference type="RuleBase" id="RU000532"/>
    </source>
</evidence>
<name>A0A3N6X477_9ACTN</name>
<dbReference type="EC" id="2.7.2.3" evidence="5 12"/>
<evidence type="ECO:0000256" key="12">
    <source>
        <dbReference type="HAMAP-Rule" id="MF_00145"/>
    </source>
</evidence>
<evidence type="ECO:0000256" key="5">
    <source>
        <dbReference type="ARBA" id="ARBA00013061"/>
    </source>
</evidence>
<keyword evidence="12" id="KW-0963">Cytoplasm</keyword>
<evidence type="ECO:0000256" key="4">
    <source>
        <dbReference type="ARBA" id="ARBA00011245"/>
    </source>
</evidence>
<dbReference type="EMBL" id="RQJX01000006">
    <property type="protein sequence ID" value="RQN08468.1"/>
    <property type="molecule type" value="Genomic_DNA"/>
</dbReference>
<comment type="catalytic activity">
    <reaction evidence="1 12 15">
        <text>(2R)-3-phosphoglycerate + ATP = (2R)-3-phospho-glyceroyl phosphate + ADP</text>
        <dbReference type="Rhea" id="RHEA:14801"/>
        <dbReference type="ChEBI" id="CHEBI:30616"/>
        <dbReference type="ChEBI" id="CHEBI:57604"/>
        <dbReference type="ChEBI" id="CHEBI:58272"/>
        <dbReference type="ChEBI" id="CHEBI:456216"/>
        <dbReference type="EC" id="2.7.2.3"/>
    </reaction>
</comment>
<evidence type="ECO:0000256" key="9">
    <source>
        <dbReference type="ARBA" id="ARBA00022777"/>
    </source>
</evidence>
<evidence type="ECO:0000256" key="1">
    <source>
        <dbReference type="ARBA" id="ARBA00000642"/>
    </source>
</evidence>
<dbReference type="Proteomes" id="UP000275225">
    <property type="component" value="Unassembled WGS sequence"/>
</dbReference>
<comment type="pathway">
    <text evidence="2 12">Carbohydrate degradation; glycolysis; pyruvate from D-glyceraldehyde 3-phosphate: step 2/5.</text>
</comment>